<proteinExistence type="predicted"/>
<sequence>MTGKLALHPEAQNGIEGNGFRLEMGGDIAALVPPEHKEFFGPSSQLLAEGWRGQNGQLRVPVLMVDTDALNLSGSVTTTDKGAPESAVLLLNLGEDADASSLPVRLPWQAIPTTVQSGSLQLSYDKAQDSRWTLKGRVGDIRRAEGTLSELRLDGRGSVDLTDNALQSVHGWVAFGIDGLVPVDEALARAVGDVVNGGLNFDLRPGNAIEFTGVNINGAHYGLRGDATLDGLASGITLSADMMANYRDLSSLSGLAGRELGGEGTANVRGYYQVLTHSFDAEVQIRGQDIAVSQPHADRLLSGQSRIFVSARRDDTGIELRDLSVNARNLTVKGQGYLNSRAADVQAQIDMPDLSAADPAFAGLINAQAQLTGPTGARKLEVNGKAVDLVTGIADLDAALKGETDLHVAAALTGDSFELQQLVLSNPQLKIDGGGRFAEGLVDAELDLDVPDLAVFERGLAGGLTATAKATEEAGLRKITVTGLGQDLRLGQSDVEGALPGETRLDLSAEQQGEAFTIKTFTLKNAQMDATASGVISPQTTDVAAKLDLRSLASFGRGWRGALQADARFADDAGGGRRLEVTGLGHDLSFGQSQVDGALAGETRLTLNGIERGGIFEIGTATIDNPACGWARPARSARA</sequence>
<evidence type="ECO:0008006" key="3">
    <source>
        <dbReference type="Google" id="ProtNLM"/>
    </source>
</evidence>
<accession>A0ABT8D9W1</accession>
<protein>
    <recommendedName>
        <fullName evidence="3">Translocation/assembly module TamB</fullName>
    </recommendedName>
</protein>
<keyword evidence="2" id="KW-1185">Reference proteome</keyword>
<evidence type="ECO:0000313" key="2">
    <source>
        <dbReference type="Proteomes" id="UP001243846"/>
    </source>
</evidence>
<comment type="caution">
    <text evidence="1">The sequence shown here is derived from an EMBL/GenBank/DDBJ whole genome shotgun (WGS) entry which is preliminary data.</text>
</comment>
<organism evidence="1 2">
    <name type="scientific">Paracoccus cavernae</name>
    <dbReference type="NCBI Taxonomy" id="1571207"/>
    <lineage>
        <taxon>Bacteria</taxon>
        <taxon>Pseudomonadati</taxon>
        <taxon>Pseudomonadota</taxon>
        <taxon>Alphaproteobacteria</taxon>
        <taxon>Rhodobacterales</taxon>
        <taxon>Paracoccaceae</taxon>
        <taxon>Paracoccus</taxon>
    </lineage>
</organism>
<name>A0ABT8D9W1_9RHOB</name>
<reference evidence="2" key="1">
    <citation type="journal article" date="2019" name="Int. J. Syst. Evol. Microbiol.">
        <title>The Global Catalogue of Microorganisms (GCM) 10K type strain sequencing project: providing services to taxonomists for standard genome sequencing and annotation.</title>
        <authorList>
            <consortium name="The Broad Institute Genomics Platform"/>
            <consortium name="The Broad Institute Genome Sequencing Center for Infectious Disease"/>
            <person name="Wu L."/>
            <person name="Ma J."/>
        </authorList>
    </citation>
    <scope>NUCLEOTIDE SEQUENCE [LARGE SCALE GENOMIC DNA]</scope>
    <source>
        <strain evidence="2">CECT 8482</strain>
    </source>
</reference>
<dbReference type="Proteomes" id="UP001243846">
    <property type="component" value="Unassembled WGS sequence"/>
</dbReference>
<dbReference type="EMBL" id="JAUFRC010000001">
    <property type="protein sequence ID" value="MDN3713056.1"/>
    <property type="molecule type" value="Genomic_DNA"/>
</dbReference>
<gene>
    <name evidence="1" type="ORF">QWZ10_17255</name>
</gene>
<evidence type="ECO:0000313" key="1">
    <source>
        <dbReference type="EMBL" id="MDN3713056.1"/>
    </source>
</evidence>